<dbReference type="AlphaFoldDB" id="A0AAV7HA61"/>
<gene>
    <name evidence="1" type="ORF">IEQ34_000858</name>
</gene>
<reference evidence="1 2" key="1">
    <citation type="journal article" date="2021" name="Hortic Res">
        <title>Chromosome-scale assembly of the Dendrobium chrysotoxum genome enhances the understanding of orchid evolution.</title>
        <authorList>
            <person name="Zhang Y."/>
            <person name="Zhang G.Q."/>
            <person name="Zhang D."/>
            <person name="Liu X.D."/>
            <person name="Xu X.Y."/>
            <person name="Sun W.H."/>
            <person name="Yu X."/>
            <person name="Zhu X."/>
            <person name="Wang Z.W."/>
            <person name="Zhao X."/>
            <person name="Zhong W.Y."/>
            <person name="Chen H."/>
            <person name="Yin W.L."/>
            <person name="Huang T."/>
            <person name="Niu S.C."/>
            <person name="Liu Z.J."/>
        </authorList>
    </citation>
    <scope>NUCLEOTIDE SEQUENCE [LARGE SCALE GENOMIC DNA]</scope>
    <source>
        <strain evidence="1">Lindl</strain>
    </source>
</reference>
<comment type="caution">
    <text evidence="1">The sequence shown here is derived from an EMBL/GenBank/DDBJ whole genome shotgun (WGS) entry which is preliminary data.</text>
</comment>
<name>A0AAV7HA61_DENCH</name>
<sequence>MANETRPSVACILVELDIKKYLNSVWLDHKKYAIFRSRIRRYERYITSEDENIILLKGYLVQVQVFDVLVFIFGNLKERALKGRVERVEFEREKILVGFEGEWRGFHKVPPVSLHLTTIIIKGFLKESFGKKKISLVSKDPATPSHQGR</sequence>
<protein>
    <submittedName>
        <fullName evidence="1">Uncharacterized protein</fullName>
    </submittedName>
</protein>
<evidence type="ECO:0000313" key="1">
    <source>
        <dbReference type="EMBL" id="KAH0471135.1"/>
    </source>
</evidence>
<dbReference type="Proteomes" id="UP000775213">
    <property type="component" value="Unassembled WGS sequence"/>
</dbReference>
<proteinExistence type="predicted"/>
<accession>A0AAV7HA61</accession>
<keyword evidence="2" id="KW-1185">Reference proteome</keyword>
<evidence type="ECO:0000313" key="2">
    <source>
        <dbReference type="Proteomes" id="UP000775213"/>
    </source>
</evidence>
<dbReference type="EMBL" id="JAGFBR010000001">
    <property type="protein sequence ID" value="KAH0471135.1"/>
    <property type="molecule type" value="Genomic_DNA"/>
</dbReference>
<organism evidence="1 2">
    <name type="scientific">Dendrobium chrysotoxum</name>
    <name type="common">Orchid</name>
    <dbReference type="NCBI Taxonomy" id="161865"/>
    <lineage>
        <taxon>Eukaryota</taxon>
        <taxon>Viridiplantae</taxon>
        <taxon>Streptophyta</taxon>
        <taxon>Embryophyta</taxon>
        <taxon>Tracheophyta</taxon>
        <taxon>Spermatophyta</taxon>
        <taxon>Magnoliopsida</taxon>
        <taxon>Liliopsida</taxon>
        <taxon>Asparagales</taxon>
        <taxon>Orchidaceae</taxon>
        <taxon>Epidendroideae</taxon>
        <taxon>Malaxideae</taxon>
        <taxon>Dendrobiinae</taxon>
        <taxon>Dendrobium</taxon>
    </lineage>
</organism>